<reference evidence="1 2" key="1">
    <citation type="submission" date="2014-04" db="EMBL/GenBank/DDBJ databases">
        <authorList>
            <consortium name="DOE Joint Genome Institute"/>
            <person name="Kuo A."/>
            <person name="Ruytinx J."/>
            <person name="Rineau F."/>
            <person name="Colpaert J."/>
            <person name="Kohler A."/>
            <person name="Nagy L.G."/>
            <person name="Floudas D."/>
            <person name="Copeland A."/>
            <person name="Barry K.W."/>
            <person name="Cichocki N."/>
            <person name="Veneault-Fourrey C."/>
            <person name="LaButti K."/>
            <person name="Lindquist E.A."/>
            <person name="Lipzen A."/>
            <person name="Lundell T."/>
            <person name="Morin E."/>
            <person name="Murat C."/>
            <person name="Sun H."/>
            <person name="Tunlid A."/>
            <person name="Henrissat B."/>
            <person name="Grigoriev I.V."/>
            <person name="Hibbett D.S."/>
            <person name="Martin F."/>
            <person name="Nordberg H.P."/>
            <person name="Cantor M.N."/>
            <person name="Hua S.X."/>
        </authorList>
    </citation>
    <scope>NUCLEOTIDE SEQUENCE [LARGE SCALE GENOMIC DNA]</scope>
    <source>
        <strain evidence="1 2">UH-Slu-Lm8-n1</strain>
    </source>
</reference>
<reference evidence="2" key="2">
    <citation type="submission" date="2015-01" db="EMBL/GenBank/DDBJ databases">
        <title>Evolutionary Origins and Diversification of the Mycorrhizal Mutualists.</title>
        <authorList>
            <consortium name="DOE Joint Genome Institute"/>
            <consortium name="Mycorrhizal Genomics Consortium"/>
            <person name="Kohler A."/>
            <person name="Kuo A."/>
            <person name="Nagy L.G."/>
            <person name="Floudas D."/>
            <person name="Copeland A."/>
            <person name="Barry K.W."/>
            <person name="Cichocki N."/>
            <person name="Veneault-Fourrey C."/>
            <person name="LaButti K."/>
            <person name="Lindquist E.A."/>
            <person name="Lipzen A."/>
            <person name="Lundell T."/>
            <person name="Morin E."/>
            <person name="Murat C."/>
            <person name="Riley R."/>
            <person name="Ohm R."/>
            <person name="Sun H."/>
            <person name="Tunlid A."/>
            <person name="Henrissat B."/>
            <person name="Grigoriev I.V."/>
            <person name="Hibbett D.S."/>
            <person name="Martin F."/>
        </authorList>
    </citation>
    <scope>NUCLEOTIDE SEQUENCE [LARGE SCALE GENOMIC DNA]</scope>
    <source>
        <strain evidence="2">UH-Slu-Lm8-n1</strain>
    </source>
</reference>
<protein>
    <submittedName>
        <fullName evidence="1">Unplaced genomic scaffold CY34scaffold_16, whole genome shotgun sequence</fullName>
    </submittedName>
</protein>
<proteinExistence type="predicted"/>
<dbReference type="HOGENOM" id="CLU_3070236_0_0_1"/>
<accession>A0A0D0BNV7</accession>
<gene>
    <name evidence="1" type="ORF">CY34DRAFT_799381</name>
</gene>
<name>A0A0D0BNV7_9AGAM</name>
<dbReference type="InParanoid" id="A0A0D0BNV7"/>
<dbReference type="AlphaFoldDB" id="A0A0D0BNV7"/>
<keyword evidence="2" id="KW-1185">Reference proteome</keyword>
<dbReference type="Proteomes" id="UP000054485">
    <property type="component" value="Unassembled WGS sequence"/>
</dbReference>
<evidence type="ECO:0000313" key="2">
    <source>
        <dbReference type="Proteomes" id="UP000054485"/>
    </source>
</evidence>
<dbReference type="EMBL" id="KN835147">
    <property type="protein sequence ID" value="KIK47427.1"/>
    <property type="molecule type" value="Genomic_DNA"/>
</dbReference>
<organism evidence="1 2">
    <name type="scientific">Suillus luteus UH-Slu-Lm8-n1</name>
    <dbReference type="NCBI Taxonomy" id="930992"/>
    <lineage>
        <taxon>Eukaryota</taxon>
        <taxon>Fungi</taxon>
        <taxon>Dikarya</taxon>
        <taxon>Basidiomycota</taxon>
        <taxon>Agaricomycotina</taxon>
        <taxon>Agaricomycetes</taxon>
        <taxon>Agaricomycetidae</taxon>
        <taxon>Boletales</taxon>
        <taxon>Suillineae</taxon>
        <taxon>Suillaceae</taxon>
        <taxon>Suillus</taxon>
    </lineage>
</organism>
<evidence type="ECO:0000313" key="1">
    <source>
        <dbReference type="EMBL" id="KIK47427.1"/>
    </source>
</evidence>
<sequence length="53" mass="6289">MSQWYHSHQLYFGEQNFLLIPTFELALQIHVETHTYVACSSSQMKLFQRVNVS</sequence>